<dbReference type="PROSITE" id="PS50977">
    <property type="entry name" value="HTH_TETR_2"/>
    <property type="match status" value="1"/>
</dbReference>
<sequence>MESDTTMTAGRKRAFDKTEALDKAMRVFWENGYSATSVSDLTEVLGINKPSLYAAFGNKEQLFATALEHYMSHYGAPLMERLTQPEDAPLADRIRAYMLGIIDLVNSKESPKGCLFVKSSCEAGGSALPEDVSQSLRVMRQVNEKRLTRVLETERKRGLLPATAKPRDIAEYLVSVLYGLSVLSKQGKSRSELIRIVDIAINALPTPDG</sequence>
<evidence type="ECO:0000259" key="5">
    <source>
        <dbReference type="PROSITE" id="PS50977"/>
    </source>
</evidence>
<comment type="caution">
    <text evidence="6">The sequence shown here is derived from an EMBL/GenBank/DDBJ whole genome shotgun (WGS) entry which is preliminary data.</text>
</comment>
<keyword evidence="2 4" id="KW-0238">DNA-binding</keyword>
<dbReference type="SUPFAM" id="SSF48498">
    <property type="entry name" value="Tetracyclin repressor-like, C-terminal domain"/>
    <property type="match status" value="1"/>
</dbReference>
<evidence type="ECO:0000313" key="7">
    <source>
        <dbReference type="Proteomes" id="UP000770889"/>
    </source>
</evidence>
<accession>A0A944M9F6</accession>
<reference evidence="6 7" key="1">
    <citation type="submission" date="2021-05" db="EMBL/GenBank/DDBJ databases">
        <title>Genetic and Functional Diversity in Clade A Lucinid endosymbionts from the Bahamas.</title>
        <authorList>
            <person name="Giani N.M."/>
            <person name="Engel A.S."/>
            <person name="Campbell B.J."/>
        </authorList>
    </citation>
    <scope>NUCLEOTIDE SEQUENCE [LARGE SCALE GENOMIC DNA]</scope>
    <source>
        <strain evidence="6">LUC16012Gg_MoonRockCtena</strain>
    </source>
</reference>
<dbReference type="Pfam" id="PF00440">
    <property type="entry name" value="TetR_N"/>
    <property type="match status" value="1"/>
</dbReference>
<dbReference type="InterPro" id="IPR009057">
    <property type="entry name" value="Homeodomain-like_sf"/>
</dbReference>
<proteinExistence type="predicted"/>
<dbReference type="SUPFAM" id="SSF46689">
    <property type="entry name" value="Homeodomain-like"/>
    <property type="match status" value="1"/>
</dbReference>
<organism evidence="6 7">
    <name type="scientific">Candidatus Thiodiazotropha taylori</name>
    <dbReference type="NCBI Taxonomy" id="2792791"/>
    <lineage>
        <taxon>Bacteria</taxon>
        <taxon>Pseudomonadati</taxon>
        <taxon>Pseudomonadota</taxon>
        <taxon>Gammaproteobacteria</taxon>
        <taxon>Chromatiales</taxon>
        <taxon>Sedimenticolaceae</taxon>
        <taxon>Candidatus Thiodiazotropha</taxon>
    </lineage>
</organism>
<dbReference type="InterPro" id="IPR036271">
    <property type="entry name" value="Tet_transcr_reg_TetR-rel_C_sf"/>
</dbReference>
<gene>
    <name evidence="6" type="ORF">KME65_15780</name>
</gene>
<dbReference type="GO" id="GO:0003677">
    <property type="term" value="F:DNA binding"/>
    <property type="evidence" value="ECO:0007669"/>
    <property type="project" value="UniProtKB-UniRule"/>
</dbReference>
<dbReference type="Pfam" id="PF16925">
    <property type="entry name" value="TetR_C_13"/>
    <property type="match status" value="1"/>
</dbReference>
<dbReference type="PROSITE" id="PS01081">
    <property type="entry name" value="HTH_TETR_1"/>
    <property type="match status" value="1"/>
</dbReference>
<feature type="domain" description="HTH tetR-type" evidence="5">
    <location>
        <begin position="14"/>
        <end position="74"/>
    </location>
</feature>
<dbReference type="InterPro" id="IPR011075">
    <property type="entry name" value="TetR_C"/>
</dbReference>
<evidence type="ECO:0000256" key="1">
    <source>
        <dbReference type="ARBA" id="ARBA00023015"/>
    </source>
</evidence>
<feature type="DNA-binding region" description="H-T-H motif" evidence="4">
    <location>
        <begin position="37"/>
        <end position="56"/>
    </location>
</feature>
<keyword evidence="1" id="KW-0805">Transcription regulation</keyword>
<dbReference type="PANTHER" id="PTHR47506">
    <property type="entry name" value="TRANSCRIPTIONAL REGULATORY PROTEIN"/>
    <property type="match status" value="1"/>
</dbReference>
<dbReference type="PRINTS" id="PR00455">
    <property type="entry name" value="HTHTETR"/>
</dbReference>
<evidence type="ECO:0000256" key="4">
    <source>
        <dbReference type="PROSITE-ProRule" id="PRU00335"/>
    </source>
</evidence>
<dbReference type="Proteomes" id="UP000770889">
    <property type="component" value="Unassembled WGS sequence"/>
</dbReference>
<evidence type="ECO:0000256" key="3">
    <source>
        <dbReference type="ARBA" id="ARBA00023163"/>
    </source>
</evidence>
<evidence type="ECO:0000256" key="2">
    <source>
        <dbReference type="ARBA" id="ARBA00023125"/>
    </source>
</evidence>
<evidence type="ECO:0000313" key="6">
    <source>
        <dbReference type="EMBL" id="MBT2990416.1"/>
    </source>
</evidence>
<dbReference type="Gene3D" id="1.10.10.60">
    <property type="entry name" value="Homeodomain-like"/>
    <property type="match status" value="1"/>
</dbReference>
<name>A0A944M9F6_9GAMM</name>
<protein>
    <submittedName>
        <fullName evidence="6">TetR/AcrR family transcriptional regulator</fullName>
    </submittedName>
</protein>
<dbReference type="AlphaFoldDB" id="A0A944M9F6"/>
<dbReference type="PANTHER" id="PTHR47506:SF1">
    <property type="entry name" value="HTH-TYPE TRANSCRIPTIONAL REGULATOR YJDC"/>
    <property type="match status" value="1"/>
</dbReference>
<keyword evidence="3" id="KW-0804">Transcription</keyword>
<dbReference type="InterPro" id="IPR023772">
    <property type="entry name" value="DNA-bd_HTH_TetR-type_CS"/>
</dbReference>
<dbReference type="EMBL" id="JAHHGM010000016">
    <property type="protein sequence ID" value="MBT2990416.1"/>
    <property type="molecule type" value="Genomic_DNA"/>
</dbReference>
<dbReference type="InterPro" id="IPR001647">
    <property type="entry name" value="HTH_TetR"/>
</dbReference>
<dbReference type="Gene3D" id="1.10.357.10">
    <property type="entry name" value="Tetracycline Repressor, domain 2"/>
    <property type="match status" value="1"/>
</dbReference>